<organism evidence="1 2">
    <name type="scientific">Lactococcus nasutitermitis</name>
    <dbReference type="NCBI Taxonomy" id="1652957"/>
    <lineage>
        <taxon>Bacteria</taxon>
        <taxon>Bacillati</taxon>
        <taxon>Bacillota</taxon>
        <taxon>Bacilli</taxon>
        <taxon>Lactobacillales</taxon>
        <taxon>Streptococcaceae</taxon>
        <taxon>Lactococcus</taxon>
    </lineage>
</organism>
<name>A0ABV9JDY6_9LACT</name>
<sequence>MPLFKKLPDFYLLSATPKFQGLYATLDEEIKKNFVAVTSVGELNTALSKIKRKQTVQVFVDLTAEDSELLEAYKELLNQFSTIVERSIFLVSDTSASKKKEFFNQSIDSFGRFRFDL</sequence>
<dbReference type="Proteomes" id="UP001595987">
    <property type="component" value="Unassembled WGS sequence"/>
</dbReference>
<dbReference type="RefSeq" id="WP_213534130.1">
    <property type="nucleotide sequence ID" value="NZ_BOVQ01000003.1"/>
</dbReference>
<proteinExistence type="predicted"/>
<evidence type="ECO:0000313" key="1">
    <source>
        <dbReference type="EMBL" id="MFC4651595.1"/>
    </source>
</evidence>
<evidence type="ECO:0000313" key="2">
    <source>
        <dbReference type="Proteomes" id="UP001595987"/>
    </source>
</evidence>
<comment type="caution">
    <text evidence="1">The sequence shown here is derived from an EMBL/GenBank/DDBJ whole genome shotgun (WGS) entry which is preliminary data.</text>
</comment>
<reference evidence="2" key="1">
    <citation type="journal article" date="2019" name="Int. J. Syst. Evol. Microbiol.">
        <title>The Global Catalogue of Microorganisms (GCM) 10K type strain sequencing project: providing services to taxonomists for standard genome sequencing and annotation.</title>
        <authorList>
            <consortium name="The Broad Institute Genomics Platform"/>
            <consortium name="The Broad Institute Genome Sequencing Center for Infectious Disease"/>
            <person name="Wu L."/>
            <person name="Ma J."/>
        </authorList>
    </citation>
    <scope>NUCLEOTIDE SEQUENCE [LARGE SCALE GENOMIC DNA]</scope>
    <source>
        <strain evidence="2">CCUG 63287</strain>
    </source>
</reference>
<keyword evidence="2" id="KW-1185">Reference proteome</keyword>
<dbReference type="EMBL" id="JBHSGD010000001">
    <property type="protein sequence ID" value="MFC4651595.1"/>
    <property type="molecule type" value="Genomic_DNA"/>
</dbReference>
<protein>
    <submittedName>
        <fullName evidence="1">Uncharacterized protein</fullName>
    </submittedName>
</protein>
<accession>A0ABV9JDY6</accession>
<gene>
    <name evidence="1" type="ORF">ACFO26_01555</name>
</gene>